<name>A0A388L9X8_CHABU</name>
<evidence type="ECO:0000313" key="2">
    <source>
        <dbReference type="EMBL" id="GBG79032.1"/>
    </source>
</evidence>
<dbReference type="Gramene" id="GBG79032">
    <property type="protein sequence ID" value="GBG79032"/>
    <property type="gene ID" value="CBR_g28746"/>
</dbReference>
<dbReference type="EMBL" id="BFEA01000309">
    <property type="protein sequence ID" value="GBG79032.1"/>
    <property type="molecule type" value="Genomic_DNA"/>
</dbReference>
<protein>
    <submittedName>
        <fullName evidence="2">Uncharacterized protein</fullName>
    </submittedName>
</protein>
<keyword evidence="3" id="KW-1185">Reference proteome</keyword>
<feature type="compositionally biased region" description="Acidic residues" evidence="1">
    <location>
        <begin position="22"/>
        <end position="40"/>
    </location>
</feature>
<dbReference type="Proteomes" id="UP000265515">
    <property type="component" value="Unassembled WGS sequence"/>
</dbReference>
<gene>
    <name evidence="2" type="ORF">CBR_g28746</name>
</gene>
<organism evidence="2 3">
    <name type="scientific">Chara braunii</name>
    <name type="common">Braun's stonewort</name>
    <dbReference type="NCBI Taxonomy" id="69332"/>
    <lineage>
        <taxon>Eukaryota</taxon>
        <taxon>Viridiplantae</taxon>
        <taxon>Streptophyta</taxon>
        <taxon>Charophyceae</taxon>
        <taxon>Charales</taxon>
        <taxon>Characeae</taxon>
        <taxon>Chara</taxon>
    </lineage>
</organism>
<feature type="region of interest" description="Disordered" evidence="1">
    <location>
        <begin position="1"/>
        <end position="89"/>
    </location>
</feature>
<reference evidence="2 3" key="1">
    <citation type="journal article" date="2018" name="Cell">
        <title>The Chara Genome: Secondary Complexity and Implications for Plant Terrestrialization.</title>
        <authorList>
            <person name="Nishiyama T."/>
            <person name="Sakayama H."/>
            <person name="Vries J.D."/>
            <person name="Buschmann H."/>
            <person name="Saint-Marcoux D."/>
            <person name="Ullrich K.K."/>
            <person name="Haas F.B."/>
            <person name="Vanderstraeten L."/>
            <person name="Becker D."/>
            <person name="Lang D."/>
            <person name="Vosolsobe S."/>
            <person name="Rombauts S."/>
            <person name="Wilhelmsson P.K.I."/>
            <person name="Janitza P."/>
            <person name="Kern R."/>
            <person name="Heyl A."/>
            <person name="Rumpler F."/>
            <person name="Villalobos L.I.A.C."/>
            <person name="Clay J.M."/>
            <person name="Skokan R."/>
            <person name="Toyoda A."/>
            <person name="Suzuki Y."/>
            <person name="Kagoshima H."/>
            <person name="Schijlen E."/>
            <person name="Tajeshwar N."/>
            <person name="Catarino B."/>
            <person name="Hetherington A.J."/>
            <person name="Saltykova A."/>
            <person name="Bonnot C."/>
            <person name="Breuninger H."/>
            <person name="Symeonidi A."/>
            <person name="Radhakrishnan G.V."/>
            <person name="Van Nieuwerburgh F."/>
            <person name="Deforce D."/>
            <person name="Chang C."/>
            <person name="Karol K.G."/>
            <person name="Hedrich R."/>
            <person name="Ulvskov P."/>
            <person name="Glockner G."/>
            <person name="Delwiche C.F."/>
            <person name="Petrasek J."/>
            <person name="Van de Peer Y."/>
            <person name="Friml J."/>
            <person name="Beilby M."/>
            <person name="Dolan L."/>
            <person name="Kohara Y."/>
            <person name="Sugano S."/>
            <person name="Fujiyama A."/>
            <person name="Delaux P.-M."/>
            <person name="Quint M."/>
            <person name="TheiBen G."/>
            <person name="Hagemann M."/>
            <person name="Harholt J."/>
            <person name="Dunand C."/>
            <person name="Zachgo S."/>
            <person name="Langdale J."/>
            <person name="Maumus F."/>
            <person name="Straeten D.V.D."/>
            <person name="Gould S.B."/>
            <person name="Rensing S.A."/>
        </authorList>
    </citation>
    <scope>NUCLEOTIDE SEQUENCE [LARGE SCALE GENOMIC DNA]</scope>
    <source>
        <strain evidence="2 3">S276</strain>
    </source>
</reference>
<proteinExistence type="predicted"/>
<feature type="compositionally biased region" description="Basic and acidic residues" evidence="1">
    <location>
        <begin position="1"/>
        <end position="21"/>
    </location>
</feature>
<sequence>MGVQSEVERARGKMRGEKAVDEDNTPGEDDDDDDDDEDADIGTSLDGGLMVGGGRGQEGAARAMMEARGSQKRKRKAKTTVTGAPRAPTVTKKSKVLRHISMVEAFNPVWQRDFSNYFLQWYYVSGIPFEAARRAKYHRMRKHLLECPLYTHPALPMHCEISGNGIPEQ</sequence>
<dbReference type="AlphaFoldDB" id="A0A388L9X8"/>
<accession>A0A388L9X8</accession>
<comment type="caution">
    <text evidence="2">The sequence shown here is derived from an EMBL/GenBank/DDBJ whole genome shotgun (WGS) entry which is preliminary data.</text>
</comment>
<evidence type="ECO:0000313" key="3">
    <source>
        <dbReference type="Proteomes" id="UP000265515"/>
    </source>
</evidence>
<evidence type="ECO:0000256" key="1">
    <source>
        <dbReference type="SAM" id="MobiDB-lite"/>
    </source>
</evidence>